<dbReference type="Proteomes" id="UP000838412">
    <property type="component" value="Chromosome 18"/>
</dbReference>
<comment type="similarity">
    <text evidence="2 13">Belongs to the sodium:solute symporter (SSF) (TC 2.A.21) family.</text>
</comment>
<dbReference type="PANTHER" id="PTHR42985:SF40">
    <property type="entry name" value="LD47995P-RELATED"/>
    <property type="match status" value="1"/>
</dbReference>
<keyword evidence="7" id="KW-0915">Sodium</keyword>
<feature type="transmembrane region" description="Helical" evidence="14">
    <location>
        <begin position="84"/>
        <end position="107"/>
    </location>
</feature>
<evidence type="ECO:0000256" key="10">
    <source>
        <dbReference type="ARBA" id="ARBA00023180"/>
    </source>
</evidence>
<evidence type="ECO:0000256" key="7">
    <source>
        <dbReference type="ARBA" id="ARBA00023053"/>
    </source>
</evidence>
<dbReference type="AlphaFoldDB" id="A0A8K0EGK5"/>
<dbReference type="OrthoDB" id="6132759at2759"/>
<dbReference type="Pfam" id="PF00474">
    <property type="entry name" value="SSF"/>
    <property type="match status" value="1"/>
</dbReference>
<keyword evidence="8" id="KW-0406">Ion transport</keyword>
<protein>
    <submittedName>
        <fullName evidence="15">SLC5A8 protein</fullName>
    </submittedName>
</protein>
<gene>
    <name evidence="15" type="primary">SLC5A8</name>
    <name evidence="15" type="ORF">BLAG_LOCUS11396</name>
</gene>
<dbReference type="PROSITE" id="PS00456">
    <property type="entry name" value="NA_SOLUT_SYMP_1"/>
    <property type="match status" value="1"/>
</dbReference>
<dbReference type="InterPro" id="IPR051163">
    <property type="entry name" value="Sodium:Solute_Symporter_SSF"/>
</dbReference>
<dbReference type="PANTHER" id="PTHR42985">
    <property type="entry name" value="SODIUM-COUPLED MONOCARBOXYLATE TRANSPORTER"/>
    <property type="match status" value="1"/>
</dbReference>
<dbReference type="Gene3D" id="1.20.1730.10">
    <property type="entry name" value="Sodium/glucose cotransporter"/>
    <property type="match status" value="1"/>
</dbReference>
<keyword evidence="3" id="KW-0813">Transport</keyword>
<evidence type="ECO:0000256" key="3">
    <source>
        <dbReference type="ARBA" id="ARBA00022448"/>
    </source>
</evidence>
<feature type="transmembrane region" description="Helical" evidence="14">
    <location>
        <begin position="279"/>
        <end position="302"/>
    </location>
</feature>
<feature type="transmembrane region" description="Helical" evidence="14">
    <location>
        <begin position="239"/>
        <end position="258"/>
    </location>
</feature>
<keyword evidence="6 14" id="KW-1133">Transmembrane helix</keyword>
<evidence type="ECO:0000256" key="4">
    <source>
        <dbReference type="ARBA" id="ARBA00022475"/>
    </source>
</evidence>
<evidence type="ECO:0000256" key="6">
    <source>
        <dbReference type="ARBA" id="ARBA00022989"/>
    </source>
</evidence>
<feature type="transmembrane region" description="Helical" evidence="14">
    <location>
        <begin position="128"/>
        <end position="147"/>
    </location>
</feature>
<evidence type="ECO:0000256" key="9">
    <source>
        <dbReference type="ARBA" id="ARBA00023136"/>
    </source>
</evidence>
<dbReference type="GO" id="GO:0015075">
    <property type="term" value="F:monoatomic ion transmembrane transporter activity"/>
    <property type="evidence" value="ECO:0007669"/>
    <property type="project" value="UniProtKB-ARBA"/>
</dbReference>
<proteinExistence type="inferred from homology"/>
<dbReference type="InterPro" id="IPR001734">
    <property type="entry name" value="Na/solute_symporter"/>
</dbReference>
<dbReference type="InterPro" id="IPR038377">
    <property type="entry name" value="Na/Glc_symporter_sf"/>
</dbReference>
<dbReference type="GO" id="GO:0015293">
    <property type="term" value="F:symporter activity"/>
    <property type="evidence" value="ECO:0007669"/>
    <property type="project" value="TreeGrafter"/>
</dbReference>
<evidence type="ECO:0000256" key="14">
    <source>
        <dbReference type="SAM" id="Phobius"/>
    </source>
</evidence>
<feature type="transmembrane region" description="Helical" evidence="14">
    <location>
        <begin position="190"/>
        <end position="213"/>
    </location>
</feature>
<evidence type="ECO:0000256" key="5">
    <source>
        <dbReference type="ARBA" id="ARBA00022692"/>
    </source>
</evidence>
<evidence type="ECO:0000256" key="1">
    <source>
        <dbReference type="ARBA" id="ARBA00004651"/>
    </source>
</evidence>
<evidence type="ECO:0000313" key="16">
    <source>
        <dbReference type="Proteomes" id="UP000838412"/>
    </source>
</evidence>
<accession>A0A8K0EGK5</accession>
<feature type="transmembrane region" description="Helical" evidence="14">
    <location>
        <begin position="339"/>
        <end position="364"/>
    </location>
</feature>
<dbReference type="NCBIfam" id="TIGR00813">
    <property type="entry name" value="sss"/>
    <property type="match status" value="1"/>
</dbReference>
<dbReference type="GO" id="GO:0098660">
    <property type="term" value="P:inorganic ion transmembrane transport"/>
    <property type="evidence" value="ECO:0007669"/>
    <property type="project" value="UniProtKB-ARBA"/>
</dbReference>
<feature type="transmembrane region" description="Helical" evidence="14">
    <location>
        <begin position="526"/>
        <end position="550"/>
    </location>
</feature>
<name>A0A8K0EGK5_BRALA</name>
<evidence type="ECO:0000256" key="2">
    <source>
        <dbReference type="ARBA" id="ARBA00006434"/>
    </source>
</evidence>
<feature type="transmembrane region" description="Helical" evidence="14">
    <location>
        <begin position="53"/>
        <end position="72"/>
    </location>
</feature>
<keyword evidence="5 14" id="KW-0812">Transmembrane</keyword>
<evidence type="ECO:0000313" key="15">
    <source>
        <dbReference type="EMBL" id="CAH1250795.1"/>
    </source>
</evidence>
<keyword evidence="9 14" id="KW-0472">Membrane</keyword>
<dbReference type="InterPro" id="IPR018212">
    <property type="entry name" value="Na/solute_symporter_CS"/>
</dbReference>
<reference evidence="15" key="1">
    <citation type="submission" date="2022-01" db="EMBL/GenBank/DDBJ databases">
        <authorList>
            <person name="Braso-Vives M."/>
        </authorList>
    </citation>
    <scope>NUCLEOTIDE SEQUENCE</scope>
</reference>
<organism evidence="15 16">
    <name type="scientific">Branchiostoma lanceolatum</name>
    <name type="common">Common lancelet</name>
    <name type="synonym">Amphioxus lanceolatum</name>
    <dbReference type="NCBI Taxonomy" id="7740"/>
    <lineage>
        <taxon>Eukaryota</taxon>
        <taxon>Metazoa</taxon>
        <taxon>Chordata</taxon>
        <taxon>Cephalochordata</taxon>
        <taxon>Leptocardii</taxon>
        <taxon>Amphioxiformes</taxon>
        <taxon>Branchiostomatidae</taxon>
        <taxon>Branchiostoma</taxon>
    </lineage>
</organism>
<evidence type="ECO:0000256" key="11">
    <source>
        <dbReference type="ARBA" id="ARBA00023201"/>
    </source>
</evidence>
<feature type="transmembrane region" description="Helical" evidence="14">
    <location>
        <begin position="384"/>
        <end position="404"/>
    </location>
</feature>
<keyword evidence="10" id="KW-0325">Glycoprotein</keyword>
<evidence type="ECO:0000256" key="12">
    <source>
        <dbReference type="ARBA" id="ARBA00036099"/>
    </source>
</evidence>
<feature type="transmembrane region" description="Helical" evidence="14">
    <location>
        <begin position="159"/>
        <end position="178"/>
    </location>
</feature>
<evidence type="ECO:0000256" key="8">
    <source>
        <dbReference type="ARBA" id="ARBA00023065"/>
    </source>
</evidence>
<keyword evidence="16" id="KW-1185">Reference proteome</keyword>
<feature type="transmembrane region" description="Helical" evidence="14">
    <location>
        <begin position="442"/>
        <end position="463"/>
    </location>
</feature>
<keyword evidence="11" id="KW-0739">Sodium transport</keyword>
<sequence>MASEGELRFSGWDYAVFSFMFGVSIAIGFYYACTGGKQRTQREFLLADRSMSVLPVSLSLLASFMSAITVLGTPAEVYTNGTMYWMFAVTYVFVIVLTAHLFLPTFYRLGVTSTNEYLEKRFNKAVRILTAIFFTFNMIIYMGLVLYAPSLALNAVSGLNLWVAVLTMGIVCTFYTAIGGMKAVMWTDTFQVCVMVAGFLAVIIQGTLVAGGWSNVWETARQGQRLEFFNWDPDPKVRHSTWTVWVGGIFTWTAIYGVNQAQVQRYCSCSSLRKAQLALYLNILGLGVIVTLACMSGLVIYARYHDCDPRLAGSIFNNDQLMPYLTLDVLGHLPGMPGLFTAAVFSASISTMSSGLNALAAVTLEDFIKPLTRKKEWTDLRYTVISKVLVFIYGSLMIMMSYMASFLGSIIQAGLSIFGTIGGPILGIFVLGMLFPCANGKGGFAGLFCSLIISMWLGFGQFVHPYPRWKPPVSIAGCNHGNRTGNVTSGLLADELPTVAAFNFTTPAVPDSDASSPGSEIYGMSYMWNGGVGVLSCVVIGLAVSFITGAQDPEKIDPKLISPFFDQLCCCLPARARKPLRCGVKHGETVSDFLPNMTSTPYKRRPWDLDDDDVDMKRLSRDSRSSDRCHDNSVPVQELKNEMVYYHTSV</sequence>
<feature type="transmembrane region" description="Helical" evidence="14">
    <location>
        <begin position="410"/>
        <end position="435"/>
    </location>
</feature>
<dbReference type="EMBL" id="OV696703">
    <property type="protein sequence ID" value="CAH1250795.1"/>
    <property type="molecule type" value="Genomic_DNA"/>
</dbReference>
<dbReference type="GO" id="GO:0006814">
    <property type="term" value="P:sodium ion transport"/>
    <property type="evidence" value="ECO:0007669"/>
    <property type="project" value="UniProtKB-KW"/>
</dbReference>
<comment type="catalytic activity">
    <reaction evidence="12">
        <text>iodide(out) + 2 Na(+)(out) = iodide(in) + 2 Na(+)(in)</text>
        <dbReference type="Rhea" id="RHEA:71207"/>
        <dbReference type="ChEBI" id="CHEBI:16382"/>
        <dbReference type="ChEBI" id="CHEBI:29101"/>
    </reaction>
</comment>
<keyword evidence="4" id="KW-1003">Cell membrane</keyword>
<dbReference type="CDD" id="cd11492">
    <property type="entry name" value="SLC5sbd_NIS-SMVT"/>
    <property type="match status" value="1"/>
</dbReference>
<comment type="subcellular location">
    <subcellularLocation>
        <location evidence="1">Cell membrane</location>
        <topology evidence="1">Multi-pass membrane protein</topology>
    </subcellularLocation>
</comment>
<dbReference type="GO" id="GO:0005886">
    <property type="term" value="C:plasma membrane"/>
    <property type="evidence" value="ECO:0007669"/>
    <property type="project" value="UniProtKB-SubCell"/>
</dbReference>
<evidence type="ECO:0000256" key="13">
    <source>
        <dbReference type="RuleBase" id="RU362091"/>
    </source>
</evidence>
<feature type="transmembrane region" description="Helical" evidence="14">
    <location>
        <begin position="12"/>
        <end position="32"/>
    </location>
</feature>